<organism evidence="3 4">
    <name type="scientific">Heyndrickxia acidicola</name>
    <dbReference type="NCBI Taxonomy" id="209389"/>
    <lineage>
        <taxon>Bacteria</taxon>
        <taxon>Bacillati</taxon>
        <taxon>Bacillota</taxon>
        <taxon>Bacilli</taxon>
        <taxon>Bacillales</taxon>
        <taxon>Bacillaceae</taxon>
        <taxon>Heyndrickxia</taxon>
    </lineage>
</organism>
<dbReference type="Proteomes" id="UP001341444">
    <property type="component" value="Unassembled WGS sequence"/>
</dbReference>
<keyword evidence="1" id="KW-1133">Transmembrane helix</keyword>
<gene>
    <name evidence="3" type="ORF">P4T90_17405</name>
</gene>
<accession>A0ABU6MP52</accession>
<keyword evidence="1" id="KW-0812">Transmembrane</keyword>
<keyword evidence="1" id="KW-0472">Membrane</keyword>
<feature type="transmembrane region" description="Helical" evidence="1">
    <location>
        <begin position="81"/>
        <end position="98"/>
    </location>
</feature>
<dbReference type="EMBL" id="JARMAB010000026">
    <property type="protein sequence ID" value="MED1204825.1"/>
    <property type="molecule type" value="Genomic_DNA"/>
</dbReference>
<dbReference type="RefSeq" id="WP_066270086.1">
    <property type="nucleotide sequence ID" value="NZ_JARMAB010000026.1"/>
</dbReference>
<evidence type="ECO:0000313" key="3">
    <source>
        <dbReference type="EMBL" id="MED1204825.1"/>
    </source>
</evidence>
<comment type="caution">
    <text evidence="3">The sequence shown here is derived from an EMBL/GenBank/DDBJ whole genome shotgun (WGS) entry which is preliminary data.</text>
</comment>
<reference evidence="3 4" key="1">
    <citation type="submission" date="2023-03" db="EMBL/GenBank/DDBJ databases">
        <title>Bacillus Genome Sequencing.</title>
        <authorList>
            <person name="Dunlap C."/>
        </authorList>
    </citation>
    <scope>NUCLEOTIDE SEQUENCE [LARGE SCALE GENOMIC DNA]</scope>
    <source>
        <strain evidence="3 4">B-23453</strain>
    </source>
</reference>
<proteinExistence type="predicted"/>
<evidence type="ECO:0000259" key="2">
    <source>
        <dbReference type="Pfam" id="PF18917"/>
    </source>
</evidence>
<evidence type="ECO:0000313" key="4">
    <source>
        <dbReference type="Proteomes" id="UP001341444"/>
    </source>
</evidence>
<feature type="domain" description="LiaI-LiaF-like transmembrane region" evidence="2">
    <location>
        <begin position="6"/>
        <end position="47"/>
    </location>
</feature>
<keyword evidence="4" id="KW-1185">Reference proteome</keyword>
<feature type="transmembrane region" description="Helical" evidence="1">
    <location>
        <begin position="5"/>
        <end position="21"/>
    </location>
</feature>
<sequence>MKNQKIFPGIILIGFGLYFYFQQHPSAFLKDYLSWPALLMIVGLAFLAQGYGAKDYEAILPGVILFGFGFHFEVVHKISVWPNNIGIFILIISLGFLLRYQKTRTGFFQGALFLLLSIILLFYDNIHQNLGTFENKVSSIQNIWPIILVVAGLLLIVFKKK</sequence>
<name>A0ABU6MP52_9BACI</name>
<protein>
    <submittedName>
        <fullName evidence="3">DUF5668 domain-containing protein</fullName>
    </submittedName>
</protein>
<feature type="transmembrane region" description="Helical" evidence="1">
    <location>
        <begin position="105"/>
        <end position="123"/>
    </location>
</feature>
<feature type="transmembrane region" description="Helical" evidence="1">
    <location>
        <begin position="58"/>
        <end position="75"/>
    </location>
</feature>
<dbReference type="InterPro" id="IPR043726">
    <property type="entry name" value="LiaI-LiaF-like_TM1"/>
</dbReference>
<evidence type="ECO:0000256" key="1">
    <source>
        <dbReference type="SAM" id="Phobius"/>
    </source>
</evidence>
<feature type="transmembrane region" description="Helical" evidence="1">
    <location>
        <begin position="143"/>
        <end position="158"/>
    </location>
</feature>
<dbReference type="Pfam" id="PF18917">
    <property type="entry name" value="LiaI-LiaF-like_TM1"/>
    <property type="match status" value="1"/>
</dbReference>
<feature type="transmembrane region" description="Helical" evidence="1">
    <location>
        <begin position="33"/>
        <end position="51"/>
    </location>
</feature>